<proteinExistence type="predicted"/>
<accession>A0A498H3G1</accession>
<comment type="caution">
    <text evidence="2">The sequence shown here is derived from an EMBL/GenBank/DDBJ whole genome shotgun (WGS) entry which is preliminary data.</text>
</comment>
<protein>
    <recommendedName>
        <fullName evidence="4">EfeO-type cupredoxin-like domain-containing protein</fullName>
    </recommendedName>
</protein>
<name>A0A498H3G1_9EURY</name>
<organism evidence="2 3">
    <name type="scientific">Methanoculleus taiwanensis</name>
    <dbReference type="NCBI Taxonomy" id="1550565"/>
    <lineage>
        <taxon>Archaea</taxon>
        <taxon>Methanobacteriati</taxon>
        <taxon>Methanobacteriota</taxon>
        <taxon>Stenosarchaea group</taxon>
        <taxon>Methanomicrobia</taxon>
        <taxon>Methanomicrobiales</taxon>
        <taxon>Methanomicrobiaceae</taxon>
        <taxon>Methanoculleus</taxon>
    </lineage>
</organism>
<dbReference type="PANTHER" id="PTHR36507">
    <property type="entry name" value="BLL1555 PROTEIN"/>
    <property type="match status" value="1"/>
</dbReference>
<dbReference type="InterPro" id="IPR052721">
    <property type="entry name" value="ET_Amicyanin"/>
</dbReference>
<dbReference type="Proteomes" id="UP000290932">
    <property type="component" value="Unassembled WGS sequence"/>
</dbReference>
<sequence>MTGNETPAMNETPPGVPPAEPPATLNESAYSVSIQDSGFNPASLEVPTGSMVVWTNEGSENQTVTGIGLGNAFDSGLIAPGENFTWGFMTPGIYNYTSQTTGASGNVVVGTMGETNSTGQ</sequence>
<evidence type="ECO:0000313" key="2">
    <source>
        <dbReference type="EMBL" id="RXE57462.1"/>
    </source>
</evidence>
<reference evidence="2 3" key="1">
    <citation type="journal article" date="2015" name="Int. J. Syst. Evol. Microbiol.">
        <title>Methanoculleus taiwanensis sp. nov., a methanogen isolated from deep marine sediment at the deformation front area near Taiwan.</title>
        <authorList>
            <person name="Weng C.Y."/>
            <person name="Chen S.C."/>
            <person name="Lai M.C."/>
            <person name="Wu S.Y."/>
            <person name="Lin S."/>
            <person name="Yang T.F."/>
            <person name="Chen P.C."/>
        </authorList>
    </citation>
    <scope>NUCLEOTIDE SEQUENCE [LARGE SCALE GENOMIC DNA]</scope>
    <source>
        <strain evidence="2 3">CYW4</strain>
    </source>
</reference>
<dbReference type="PANTHER" id="PTHR36507:SF1">
    <property type="entry name" value="BLL1555 PROTEIN"/>
    <property type="match status" value="1"/>
</dbReference>
<dbReference type="AlphaFoldDB" id="A0A498H3G1"/>
<dbReference type="InterPro" id="IPR008972">
    <property type="entry name" value="Cupredoxin"/>
</dbReference>
<dbReference type="Gene3D" id="2.60.40.420">
    <property type="entry name" value="Cupredoxins - blue copper proteins"/>
    <property type="match status" value="1"/>
</dbReference>
<gene>
    <name evidence="2" type="ORF">ABH15_03475</name>
</gene>
<evidence type="ECO:0008006" key="4">
    <source>
        <dbReference type="Google" id="ProtNLM"/>
    </source>
</evidence>
<feature type="region of interest" description="Disordered" evidence="1">
    <location>
        <begin position="1"/>
        <end position="24"/>
    </location>
</feature>
<evidence type="ECO:0000313" key="3">
    <source>
        <dbReference type="Proteomes" id="UP000290932"/>
    </source>
</evidence>
<evidence type="ECO:0000256" key="1">
    <source>
        <dbReference type="SAM" id="MobiDB-lite"/>
    </source>
</evidence>
<keyword evidence="3" id="KW-1185">Reference proteome</keyword>
<dbReference type="EMBL" id="LHQS01000001">
    <property type="protein sequence ID" value="RXE57462.1"/>
    <property type="molecule type" value="Genomic_DNA"/>
</dbReference>
<dbReference type="SUPFAM" id="SSF49503">
    <property type="entry name" value="Cupredoxins"/>
    <property type="match status" value="1"/>
</dbReference>